<evidence type="ECO:0000259" key="9">
    <source>
        <dbReference type="PROSITE" id="PS50217"/>
    </source>
</evidence>
<dbReference type="PROSITE" id="PS00036">
    <property type="entry name" value="BZIP_BASIC"/>
    <property type="match status" value="1"/>
</dbReference>
<sequence length="345" mass="37239">MASPRVMASASTSARSDQSPLYPVGHLAGDRRGGSLGSMNMEELLRNFYADTPAGGEIAAGGEKDGGGVGDGGGGEVAPPRQEGYSAAPRAAGVKTAEEVWKEISRERKVESEPEYKEEGFGEITLEAFLARAGAVTEEEVRGAPVAVQPRLEGPVLGFVVDPALPEGYAAPQQQQHILHVDASLAGFGGVVESSAGARGKRKQVEEPEDRATQQKQRRMIKNRESAARSRERKQAYILELEASVTRLEEENARLVRELEQQEKARLKQVPYCTIQWLFVKGIFPLAHGKPSSCRGGEETTTQPQENVLRAMVGGGERKPHPMLLSAPCTIERGGSGCPRKKKKM</sequence>
<dbReference type="Proteomes" id="UP000652761">
    <property type="component" value="Unassembled WGS sequence"/>
</dbReference>
<evidence type="ECO:0000256" key="7">
    <source>
        <dbReference type="SAM" id="Coils"/>
    </source>
</evidence>
<keyword evidence="5" id="KW-0804">Transcription</keyword>
<keyword evidence="6" id="KW-0539">Nucleus</keyword>
<feature type="region of interest" description="Disordered" evidence="8">
    <location>
        <begin position="1"/>
        <end position="35"/>
    </location>
</feature>
<keyword evidence="4" id="KW-0238">DNA-binding</keyword>
<feature type="region of interest" description="Disordered" evidence="8">
    <location>
        <begin position="53"/>
        <end position="91"/>
    </location>
</feature>
<evidence type="ECO:0000256" key="2">
    <source>
        <dbReference type="ARBA" id="ARBA00022682"/>
    </source>
</evidence>
<dbReference type="PANTHER" id="PTHR22952">
    <property type="entry name" value="CAMP-RESPONSE ELEMENT BINDING PROTEIN-RELATED"/>
    <property type="match status" value="1"/>
</dbReference>
<dbReference type="Pfam" id="PF00170">
    <property type="entry name" value="bZIP_1"/>
    <property type="match status" value="1"/>
</dbReference>
<evidence type="ECO:0000256" key="1">
    <source>
        <dbReference type="ARBA" id="ARBA00004123"/>
    </source>
</evidence>
<dbReference type="GO" id="GO:0045893">
    <property type="term" value="P:positive regulation of DNA-templated transcription"/>
    <property type="evidence" value="ECO:0007669"/>
    <property type="project" value="InterPro"/>
</dbReference>
<feature type="coiled-coil region" evidence="7">
    <location>
        <begin position="231"/>
        <end position="268"/>
    </location>
</feature>
<evidence type="ECO:0000256" key="3">
    <source>
        <dbReference type="ARBA" id="ARBA00023015"/>
    </source>
</evidence>
<dbReference type="CDD" id="cd14707">
    <property type="entry name" value="bZIP_plant_BZIP46"/>
    <property type="match status" value="1"/>
</dbReference>
<evidence type="ECO:0000313" key="11">
    <source>
        <dbReference type="Proteomes" id="UP000652761"/>
    </source>
</evidence>
<feature type="compositionally biased region" description="Basic and acidic residues" evidence="8">
    <location>
        <begin position="203"/>
        <end position="213"/>
    </location>
</feature>
<reference evidence="10" key="1">
    <citation type="submission" date="2017-07" db="EMBL/GenBank/DDBJ databases">
        <title>Taro Niue Genome Assembly and Annotation.</title>
        <authorList>
            <person name="Atibalentja N."/>
            <person name="Keating K."/>
            <person name="Fields C.J."/>
        </authorList>
    </citation>
    <scope>NUCLEOTIDE SEQUENCE</scope>
    <source>
        <strain evidence="10">Niue_2</strain>
        <tissue evidence="10">Leaf</tissue>
    </source>
</reference>
<keyword evidence="3" id="KW-0805">Transcription regulation</keyword>
<evidence type="ECO:0000256" key="6">
    <source>
        <dbReference type="ARBA" id="ARBA00023242"/>
    </source>
</evidence>
<comment type="subcellular location">
    <subcellularLocation>
        <location evidence="1">Nucleus</location>
    </subcellularLocation>
</comment>
<dbReference type="PANTHER" id="PTHR22952:SF392">
    <property type="entry name" value="BZIP TRANSCRIPTION FACTOR 12"/>
    <property type="match status" value="1"/>
</dbReference>
<evidence type="ECO:0000256" key="4">
    <source>
        <dbReference type="ARBA" id="ARBA00023125"/>
    </source>
</evidence>
<feature type="compositionally biased region" description="Polar residues" evidence="8">
    <location>
        <begin position="9"/>
        <end position="19"/>
    </location>
</feature>
<dbReference type="SMART" id="SM00338">
    <property type="entry name" value="BRLZ"/>
    <property type="match status" value="1"/>
</dbReference>
<dbReference type="GO" id="GO:0005634">
    <property type="term" value="C:nucleus"/>
    <property type="evidence" value="ECO:0007669"/>
    <property type="project" value="UniProtKB-SubCell"/>
</dbReference>
<dbReference type="InterPro" id="IPR004827">
    <property type="entry name" value="bZIP"/>
</dbReference>
<evidence type="ECO:0000256" key="8">
    <source>
        <dbReference type="SAM" id="MobiDB-lite"/>
    </source>
</evidence>
<evidence type="ECO:0000313" key="10">
    <source>
        <dbReference type="EMBL" id="MQL85195.1"/>
    </source>
</evidence>
<dbReference type="Gene3D" id="1.20.5.170">
    <property type="match status" value="1"/>
</dbReference>
<feature type="compositionally biased region" description="Gly residues" evidence="8">
    <location>
        <begin position="67"/>
        <end position="76"/>
    </location>
</feature>
<dbReference type="InterPro" id="IPR046347">
    <property type="entry name" value="bZIP_sf"/>
</dbReference>
<keyword evidence="11" id="KW-1185">Reference proteome</keyword>
<dbReference type="SUPFAM" id="SSF57959">
    <property type="entry name" value="Leucine zipper domain"/>
    <property type="match status" value="1"/>
</dbReference>
<gene>
    <name evidence="10" type="ORF">Taro_017716</name>
</gene>
<dbReference type="EMBL" id="NMUH01000814">
    <property type="protein sequence ID" value="MQL85195.1"/>
    <property type="molecule type" value="Genomic_DNA"/>
</dbReference>
<dbReference type="GO" id="GO:0009738">
    <property type="term" value="P:abscisic acid-activated signaling pathway"/>
    <property type="evidence" value="ECO:0007669"/>
    <property type="project" value="UniProtKB-KW"/>
</dbReference>
<dbReference type="GO" id="GO:0003700">
    <property type="term" value="F:DNA-binding transcription factor activity"/>
    <property type="evidence" value="ECO:0007669"/>
    <property type="project" value="InterPro"/>
</dbReference>
<dbReference type="OrthoDB" id="644067at2759"/>
<organism evidence="10 11">
    <name type="scientific">Colocasia esculenta</name>
    <name type="common">Wild taro</name>
    <name type="synonym">Arum esculentum</name>
    <dbReference type="NCBI Taxonomy" id="4460"/>
    <lineage>
        <taxon>Eukaryota</taxon>
        <taxon>Viridiplantae</taxon>
        <taxon>Streptophyta</taxon>
        <taxon>Embryophyta</taxon>
        <taxon>Tracheophyta</taxon>
        <taxon>Spermatophyta</taxon>
        <taxon>Magnoliopsida</taxon>
        <taxon>Liliopsida</taxon>
        <taxon>Araceae</taxon>
        <taxon>Aroideae</taxon>
        <taxon>Colocasieae</taxon>
        <taxon>Colocasia</taxon>
    </lineage>
</organism>
<evidence type="ECO:0000256" key="5">
    <source>
        <dbReference type="ARBA" id="ARBA00023163"/>
    </source>
</evidence>
<proteinExistence type="predicted"/>
<comment type="caution">
    <text evidence="10">The sequence shown here is derived from an EMBL/GenBank/DDBJ whole genome shotgun (WGS) entry which is preliminary data.</text>
</comment>
<dbReference type="GO" id="GO:0003677">
    <property type="term" value="F:DNA binding"/>
    <property type="evidence" value="ECO:0007669"/>
    <property type="project" value="UniProtKB-KW"/>
</dbReference>
<protein>
    <recommendedName>
        <fullName evidence="9">BZIP domain-containing protein</fullName>
    </recommendedName>
</protein>
<feature type="region of interest" description="Disordered" evidence="8">
    <location>
        <begin position="195"/>
        <end position="228"/>
    </location>
</feature>
<name>A0A843UNU8_COLES</name>
<feature type="domain" description="BZIP" evidence="9">
    <location>
        <begin position="213"/>
        <end position="264"/>
    </location>
</feature>
<accession>A0A843UNU8</accession>
<keyword evidence="2" id="KW-0938">Abscisic acid signaling pathway</keyword>
<keyword evidence="7" id="KW-0175">Coiled coil</keyword>
<feature type="region of interest" description="Disordered" evidence="8">
    <location>
        <begin position="315"/>
        <end position="345"/>
    </location>
</feature>
<dbReference type="InterPro" id="IPR043452">
    <property type="entry name" value="BZIP46-like"/>
</dbReference>
<dbReference type="PROSITE" id="PS50217">
    <property type="entry name" value="BZIP"/>
    <property type="match status" value="1"/>
</dbReference>
<dbReference type="AlphaFoldDB" id="A0A843UNU8"/>
<dbReference type="FunFam" id="1.20.5.170:FF:000036">
    <property type="entry name" value="ABSCISIC ACID-INSENSITIVE 5-like protein 2"/>
    <property type="match status" value="1"/>
</dbReference>